<gene>
    <name evidence="2" type="ORF">CHS0354_038756</name>
</gene>
<reference evidence="2" key="2">
    <citation type="journal article" date="2021" name="Genome Biol. Evol.">
        <title>Developing a high-quality reference genome for a parasitic bivalve with doubly uniparental inheritance (Bivalvia: Unionida).</title>
        <authorList>
            <person name="Smith C.H."/>
        </authorList>
    </citation>
    <scope>NUCLEOTIDE SEQUENCE</scope>
    <source>
        <strain evidence="2">CHS0354</strain>
        <tissue evidence="2">Mantle</tissue>
    </source>
</reference>
<feature type="binding site" evidence="1">
    <location>
        <position position="108"/>
    </location>
    <ligand>
        <name>Mg(2+)</name>
        <dbReference type="ChEBI" id="CHEBI:18420"/>
        <label>1</label>
    </ligand>
</feature>
<keyword evidence="3" id="KW-1185">Reference proteome</keyword>
<sequence>MEAEERQEVDMGSLLIKMVSESETDAMAQQCSEQSYFRKSQHKDTELDEQIFATLYGQCIGDAIGLLTEFMSKKEAHRYYGHKKELEYGDKIDDQHRKRWEDGDWTDDSDQMILIMQSLTDKDGVVDPKDFARRLVHWKENGFKDLGDTCGLDMGHTTYAIVSRNYFEQYPHKASKDVWEESGGYLAPNGGVMRTSILGIHDWWDPNKVYANAIDICRTTHFDSRCQASAVAVCTAISLMLQRGSQHLKQNGEYDVEPIIKDAFAEASNCLQSKDEKKVLWKYLLCGNLSKLKLDEEDAIGYTYKCLGAGFWALKQNDFQQALQEIVMSGGDADTNAAVAGALLGCKLGSRKHVPKTWLELKHRNWLDQQIQRYLTVLKKRQEDWNLMKEEEQVKIHRQRKATI</sequence>
<feature type="binding site" evidence="1">
    <location>
        <position position="334"/>
    </location>
    <ligand>
        <name>Mg(2+)</name>
        <dbReference type="ChEBI" id="CHEBI:18420"/>
        <label>1</label>
    </ligand>
</feature>
<feature type="binding site" evidence="1">
    <location>
        <position position="106"/>
    </location>
    <ligand>
        <name>Mg(2+)</name>
        <dbReference type="ChEBI" id="CHEBI:18420"/>
        <label>1</label>
    </ligand>
</feature>
<feature type="binding site" evidence="1">
    <location>
        <position position="332"/>
    </location>
    <ligand>
        <name>Mg(2+)</name>
        <dbReference type="ChEBI" id="CHEBI:18420"/>
        <label>1</label>
    </ligand>
</feature>
<comment type="cofactor">
    <cofactor evidence="1">
        <name>Mg(2+)</name>
        <dbReference type="ChEBI" id="CHEBI:18420"/>
    </cofactor>
    <text evidence="1">Binds 2 magnesium ions per subunit.</text>
</comment>
<reference evidence="2" key="3">
    <citation type="submission" date="2023-05" db="EMBL/GenBank/DDBJ databases">
        <authorList>
            <person name="Smith C.H."/>
        </authorList>
    </citation>
    <scope>NUCLEOTIDE SEQUENCE</scope>
    <source>
        <strain evidence="2">CHS0354</strain>
        <tissue evidence="2">Mantle</tissue>
    </source>
</reference>
<protein>
    <submittedName>
        <fullName evidence="2">Uncharacterized protein</fullName>
    </submittedName>
</protein>
<keyword evidence="1" id="KW-0460">Magnesium</keyword>
<dbReference type="Proteomes" id="UP001195483">
    <property type="component" value="Unassembled WGS sequence"/>
</dbReference>
<dbReference type="PANTHER" id="PTHR16222">
    <property type="entry name" value="ADP-RIBOSYLGLYCOHYDROLASE"/>
    <property type="match status" value="1"/>
</dbReference>
<feature type="binding site" evidence="1">
    <location>
        <position position="335"/>
    </location>
    <ligand>
        <name>Mg(2+)</name>
        <dbReference type="ChEBI" id="CHEBI:18420"/>
        <label>1</label>
    </ligand>
</feature>
<organism evidence="2 3">
    <name type="scientific">Potamilus streckersoni</name>
    <dbReference type="NCBI Taxonomy" id="2493646"/>
    <lineage>
        <taxon>Eukaryota</taxon>
        <taxon>Metazoa</taxon>
        <taxon>Spiralia</taxon>
        <taxon>Lophotrochozoa</taxon>
        <taxon>Mollusca</taxon>
        <taxon>Bivalvia</taxon>
        <taxon>Autobranchia</taxon>
        <taxon>Heteroconchia</taxon>
        <taxon>Palaeoheterodonta</taxon>
        <taxon>Unionida</taxon>
        <taxon>Unionoidea</taxon>
        <taxon>Unionidae</taxon>
        <taxon>Ambleminae</taxon>
        <taxon>Lampsilini</taxon>
        <taxon>Potamilus</taxon>
    </lineage>
</organism>
<dbReference type="EMBL" id="JAEAOA010002253">
    <property type="protein sequence ID" value="KAK3596757.1"/>
    <property type="molecule type" value="Genomic_DNA"/>
</dbReference>
<keyword evidence="1" id="KW-0479">Metal-binding</keyword>
<dbReference type="SUPFAM" id="SSF101478">
    <property type="entry name" value="ADP-ribosylglycohydrolase"/>
    <property type="match status" value="1"/>
</dbReference>
<comment type="caution">
    <text evidence="2">The sequence shown here is derived from an EMBL/GenBank/DDBJ whole genome shotgun (WGS) entry which is preliminary data.</text>
</comment>
<dbReference type="GO" id="GO:0046872">
    <property type="term" value="F:metal ion binding"/>
    <property type="evidence" value="ECO:0007669"/>
    <property type="project" value="UniProtKB-KW"/>
</dbReference>
<dbReference type="InterPro" id="IPR005502">
    <property type="entry name" value="Ribosyl_crysJ1"/>
</dbReference>
<evidence type="ECO:0000313" key="3">
    <source>
        <dbReference type="Proteomes" id="UP001195483"/>
    </source>
</evidence>
<reference evidence="2" key="1">
    <citation type="journal article" date="2021" name="Genome Biol. Evol.">
        <title>A High-Quality Reference Genome for a Parasitic Bivalve with Doubly Uniparental Inheritance (Bivalvia: Unionida).</title>
        <authorList>
            <person name="Smith C.H."/>
        </authorList>
    </citation>
    <scope>NUCLEOTIDE SEQUENCE</scope>
    <source>
        <strain evidence="2">CHS0354</strain>
    </source>
</reference>
<dbReference type="AlphaFoldDB" id="A0AAE0SRK2"/>
<dbReference type="PANTHER" id="PTHR16222:SF40">
    <property type="entry name" value="ADP-RIBOSYLGLYCOHYDROLASE"/>
    <property type="match status" value="1"/>
</dbReference>
<name>A0AAE0SRK2_9BIVA</name>
<dbReference type="InterPro" id="IPR050792">
    <property type="entry name" value="ADP-ribosylglycohydrolase"/>
</dbReference>
<dbReference type="Gene3D" id="1.10.4080.10">
    <property type="entry name" value="ADP-ribosylation/Crystallin J1"/>
    <property type="match status" value="1"/>
</dbReference>
<accession>A0AAE0SRK2</accession>
<evidence type="ECO:0000256" key="1">
    <source>
        <dbReference type="PIRSR" id="PIRSR605502-1"/>
    </source>
</evidence>
<evidence type="ECO:0000313" key="2">
    <source>
        <dbReference type="EMBL" id="KAK3596757.1"/>
    </source>
</evidence>
<dbReference type="Pfam" id="PF03747">
    <property type="entry name" value="ADP_ribosyl_GH"/>
    <property type="match status" value="1"/>
</dbReference>
<proteinExistence type="predicted"/>
<dbReference type="InterPro" id="IPR036705">
    <property type="entry name" value="Ribosyl_crysJ1_sf"/>
</dbReference>
<feature type="binding site" evidence="1">
    <location>
        <position position="107"/>
    </location>
    <ligand>
        <name>Mg(2+)</name>
        <dbReference type="ChEBI" id="CHEBI:18420"/>
        <label>1</label>
    </ligand>
</feature>